<keyword evidence="3" id="KW-0145">Chemotaxis</keyword>
<evidence type="ECO:0000313" key="14">
    <source>
        <dbReference type="EMBL" id="MYL26799.1"/>
    </source>
</evidence>
<gene>
    <name evidence="14" type="ORF">GLW01_08325</name>
</gene>
<dbReference type="FunFam" id="1.10.287.950:FF:000001">
    <property type="entry name" value="Methyl-accepting chemotaxis sensory transducer"/>
    <property type="match status" value="1"/>
</dbReference>
<dbReference type="GO" id="GO:0006935">
    <property type="term" value="P:chemotaxis"/>
    <property type="evidence" value="ECO:0007669"/>
    <property type="project" value="UniProtKB-KW"/>
</dbReference>
<evidence type="ECO:0000256" key="2">
    <source>
        <dbReference type="ARBA" id="ARBA00022475"/>
    </source>
</evidence>
<feature type="region of interest" description="Disordered" evidence="10">
    <location>
        <begin position="405"/>
        <end position="430"/>
    </location>
</feature>
<sequence length="628" mass="67008">MKSLSFSQKLLIVFGALLVLAMLATAFLNNTRLSAHTERNLNALTEQVVDQSTATIAQWLNTRLNATRRFAEAAESVTSDEGIRNLSSTAAESLGLKHFYVGAADGTMLMENRQAESALPDGFDPSQRPWFEKARSEGAGFTEPYEDAAGGGLIITATAPVNAGDYEGVAGADISMNAINDVLSPVTMAGNGYAMLVSDEGKVLYHPESDHINASLSSVLGQSVPMDGSRHQVEFNGESYLASFHPISEAEGVDWYVGLMVNESQAWAPVIQGRWNALGSTVVALLITLGLIYVSLNVLLRPARRLLSAMNEIASGEGDLTKRLEVESRDEFGQLAQAFNGFVENVRGVVAEAQESASELQQHVSSLRNASATSRDSVTQQQQEIDQVATAINEMSAAVNEIAQNAQSTADSAGNADSDSKESLQTVQSSNEAVERLGREIGEAAQVIDKLGNDVGEITGILEVIEGIAEQTNLLALNAAIEAARAGEAGRGFAVVADEVRALAKRTQDSTEQVNNMITRLKEGADKAVSVMQESQAVSNMSMEKARDAMEALERISQSISDISDRTSQIATASEEQTSAVDELNSSITRIADQGQDAAEAASENDRLSSEISEVGSTLHDKVARFRV</sequence>
<feature type="domain" description="Methyl-accepting transducer" evidence="12">
    <location>
        <begin position="356"/>
        <end position="592"/>
    </location>
</feature>
<dbReference type="PANTHER" id="PTHR32089">
    <property type="entry name" value="METHYL-ACCEPTING CHEMOTAXIS PROTEIN MCPB"/>
    <property type="match status" value="1"/>
</dbReference>
<dbReference type="Gene3D" id="3.30.450.20">
    <property type="entry name" value="PAS domain"/>
    <property type="match status" value="2"/>
</dbReference>
<dbReference type="CDD" id="cd11386">
    <property type="entry name" value="MCP_signal"/>
    <property type="match status" value="1"/>
</dbReference>
<dbReference type="GO" id="GO:0005886">
    <property type="term" value="C:plasma membrane"/>
    <property type="evidence" value="ECO:0007669"/>
    <property type="project" value="UniProtKB-SubCell"/>
</dbReference>
<dbReference type="OrthoDB" id="2489132at2"/>
<dbReference type="RefSeq" id="WP_160898765.1">
    <property type="nucleotide sequence ID" value="NZ_WMEX01000004.1"/>
</dbReference>
<dbReference type="Pfam" id="PF00015">
    <property type="entry name" value="MCPsignal"/>
    <property type="match status" value="1"/>
</dbReference>
<keyword evidence="4 11" id="KW-0812">Transmembrane</keyword>
<feature type="region of interest" description="Disordered" evidence="10">
    <location>
        <begin position="594"/>
        <end position="613"/>
    </location>
</feature>
<feature type="transmembrane region" description="Helical" evidence="11">
    <location>
        <begin position="278"/>
        <end position="300"/>
    </location>
</feature>
<evidence type="ECO:0000256" key="5">
    <source>
        <dbReference type="ARBA" id="ARBA00022989"/>
    </source>
</evidence>
<dbReference type="PROSITE" id="PS50111">
    <property type="entry name" value="CHEMOTAXIS_TRANSDUC_2"/>
    <property type="match status" value="1"/>
</dbReference>
<evidence type="ECO:0000256" key="4">
    <source>
        <dbReference type="ARBA" id="ARBA00022692"/>
    </source>
</evidence>
<dbReference type="InterPro" id="IPR004089">
    <property type="entry name" value="MCPsignal_dom"/>
</dbReference>
<feature type="region of interest" description="Disordered" evidence="10">
    <location>
        <begin position="363"/>
        <end position="382"/>
    </location>
</feature>
<evidence type="ECO:0000256" key="8">
    <source>
        <dbReference type="ARBA" id="ARBA00029447"/>
    </source>
</evidence>
<feature type="domain" description="HAMP" evidence="13">
    <location>
        <begin position="297"/>
        <end position="351"/>
    </location>
</feature>
<name>A0A9X4YBR5_9GAMM</name>
<dbReference type="SUPFAM" id="SSF58104">
    <property type="entry name" value="Methyl-accepting chemotaxis protein (MCP) signaling domain"/>
    <property type="match status" value="1"/>
</dbReference>
<evidence type="ECO:0000256" key="1">
    <source>
        <dbReference type="ARBA" id="ARBA00004651"/>
    </source>
</evidence>
<evidence type="ECO:0000256" key="11">
    <source>
        <dbReference type="SAM" id="Phobius"/>
    </source>
</evidence>
<evidence type="ECO:0000256" key="7">
    <source>
        <dbReference type="ARBA" id="ARBA00023224"/>
    </source>
</evidence>
<evidence type="ECO:0000256" key="6">
    <source>
        <dbReference type="ARBA" id="ARBA00023136"/>
    </source>
</evidence>
<evidence type="ECO:0000256" key="9">
    <source>
        <dbReference type="PROSITE-ProRule" id="PRU00284"/>
    </source>
</evidence>
<dbReference type="CDD" id="cd12913">
    <property type="entry name" value="PDC1_MCP_like"/>
    <property type="match status" value="1"/>
</dbReference>
<dbReference type="InterPro" id="IPR029151">
    <property type="entry name" value="Sensor-like_sf"/>
</dbReference>
<dbReference type="Pfam" id="PF02743">
    <property type="entry name" value="dCache_1"/>
    <property type="match status" value="1"/>
</dbReference>
<evidence type="ECO:0000256" key="3">
    <source>
        <dbReference type="ARBA" id="ARBA00022500"/>
    </source>
</evidence>
<keyword evidence="6 11" id="KW-0472">Membrane</keyword>
<dbReference type="SMART" id="SM00283">
    <property type="entry name" value="MA"/>
    <property type="match status" value="1"/>
</dbReference>
<proteinExistence type="inferred from homology"/>
<dbReference type="GO" id="GO:0007165">
    <property type="term" value="P:signal transduction"/>
    <property type="evidence" value="ECO:0007669"/>
    <property type="project" value="UniProtKB-KW"/>
</dbReference>
<keyword evidence="15" id="KW-1185">Reference proteome</keyword>
<dbReference type="EMBL" id="WMEX01000004">
    <property type="protein sequence ID" value="MYL26799.1"/>
    <property type="molecule type" value="Genomic_DNA"/>
</dbReference>
<dbReference type="SMART" id="SM00304">
    <property type="entry name" value="HAMP"/>
    <property type="match status" value="2"/>
</dbReference>
<dbReference type="InterPro" id="IPR003660">
    <property type="entry name" value="HAMP_dom"/>
</dbReference>
<dbReference type="Proteomes" id="UP000460751">
    <property type="component" value="Unassembled WGS sequence"/>
</dbReference>
<dbReference type="PANTHER" id="PTHR32089:SF119">
    <property type="entry name" value="METHYL-ACCEPTING CHEMOTAXIS PROTEIN CTPL"/>
    <property type="match status" value="1"/>
</dbReference>
<evidence type="ECO:0000313" key="15">
    <source>
        <dbReference type="Proteomes" id="UP000460751"/>
    </source>
</evidence>
<dbReference type="AlphaFoldDB" id="A0A9X4YBR5"/>
<dbReference type="Pfam" id="PF00672">
    <property type="entry name" value="HAMP"/>
    <property type="match status" value="1"/>
</dbReference>
<comment type="caution">
    <text evidence="14">The sequence shown here is derived from an EMBL/GenBank/DDBJ whole genome shotgun (WGS) entry which is preliminary data.</text>
</comment>
<keyword evidence="2" id="KW-1003">Cell membrane</keyword>
<dbReference type="CDD" id="cd06225">
    <property type="entry name" value="HAMP"/>
    <property type="match status" value="1"/>
</dbReference>
<dbReference type="Gene3D" id="1.10.287.950">
    <property type="entry name" value="Methyl-accepting chemotaxis protein"/>
    <property type="match status" value="1"/>
</dbReference>
<evidence type="ECO:0000256" key="10">
    <source>
        <dbReference type="SAM" id="MobiDB-lite"/>
    </source>
</evidence>
<keyword evidence="5 11" id="KW-1133">Transmembrane helix</keyword>
<comment type="subcellular location">
    <subcellularLocation>
        <location evidence="1">Cell membrane</location>
        <topology evidence="1">Multi-pass membrane protein</topology>
    </subcellularLocation>
</comment>
<dbReference type="SUPFAM" id="SSF103190">
    <property type="entry name" value="Sensory domain-like"/>
    <property type="match status" value="1"/>
</dbReference>
<evidence type="ECO:0000259" key="13">
    <source>
        <dbReference type="PROSITE" id="PS50885"/>
    </source>
</evidence>
<organism evidence="14 15">
    <name type="scientific">Vreelandella halophila</name>
    <dbReference type="NCBI Taxonomy" id="86177"/>
    <lineage>
        <taxon>Bacteria</taxon>
        <taxon>Pseudomonadati</taxon>
        <taxon>Pseudomonadota</taxon>
        <taxon>Gammaproteobacteria</taxon>
        <taxon>Oceanospirillales</taxon>
        <taxon>Halomonadaceae</taxon>
        <taxon>Vreelandella</taxon>
    </lineage>
</organism>
<dbReference type="PROSITE" id="PS50885">
    <property type="entry name" value="HAMP"/>
    <property type="match status" value="1"/>
</dbReference>
<protein>
    <submittedName>
        <fullName evidence="14">HAMP domain-containing protein</fullName>
    </submittedName>
</protein>
<accession>A0A9X4YBR5</accession>
<keyword evidence="7 9" id="KW-0807">Transducer</keyword>
<comment type="similarity">
    <text evidence="8">Belongs to the methyl-accepting chemotaxis (MCP) protein family.</text>
</comment>
<reference evidence="14 15" key="1">
    <citation type="submission" date="2019-11" db="EMBL/GenBank/DDBJ databases">
        <title>Genome sequences of 17 halophilic strains isolated from different environments.</title>
        <authorList>
            <person name="Furrow R.E."/>
        </authorList>
    </citation>
    <scope>NUCLEOTIDE SEQUENCE [LARGE SCALE GENOMIC DNA]</scope>
    <source>
        <strain evidence="14 15">22507_15_FS</strain>
    </source>
</reference>
<evidence type="ECO:0000259" key="12">
    <source>
        <dbReference type="PROSITE" id="PS50111"/>
    </source>
</evidence>
<dbReference type="CDD" id="cd12912">
    <property type="entry name" value="PDC2_MCP_like"/>
    <property type="match status" value="1"/>
</dbReference>
<dbReference type="InterPro" id="IPR033479">
    <property type="entry name" value="dCache_1"/>
</dbReference>